<dbReference type="InterPro" id="IPR010730">
    <property type="entry name" value="HET"/>
</dbReference>
<dbReference type="Gene3D" id="1.25.40.10">
    <property type="entry name" value="Tetratricopeptide repeat domain"/>
    <property type="match status" value="1"/>
</dbReference>
<keyword evidence="4" id="KW-1185">Reference proteome</keyword>
<dbReference type="SUPFAM" id="SSF48452">
    <property type="entry name" value="TPR-like"/>
    <property type="match status" value="2"/>
</dbReference>
<reference evidence="3" key="1">
    <citation type="submission" date="2023-06" db="EMBL/GenBank/DDBJ databases">
        <title>Genome-scale phylogeny and comparative genomics of the fungal order Sordariales.</title>
        <authorList>
            <consortium name="Lawrence Berkeley National Laboratory"/>
            <person name="Hensen N."/>
            <person name="Bonometti L."/>
            <person name="Westerberg I."/>
            <person name="Brannstrom I.O."/>
            <person name="Guillou S."/>
            <person name="Cros-Aarteil S."/>
            <person name="Calhoun S."/>
            <person name="Haridas S."/>
            <person name="Kuo A."/>
            <person name="Mondo S."/>
            <person name="Pangilinan J."/>
            <person name="Riley R."/>
            <person name="Labutti K."/>
            <person name="Andreopoulos B."/>
            <person name="Lipzen A."/>
            <person name="Chen C."/>
            <person name="Yanf M."/>
            <person name="Daum C."/>
            <person name="Ng V."/>
            <person name="Clum A."/>
            <person name="Steindorff A."/>
            <person name="Ohm R."/>
            <person name="Martin F."/>
            <person name="Silar P."/>
            <person name="Natvig D."/>
            <person name="Lalanne C."/>
            <person name="Gautier V."/>
            <person name="Ament-Velasquez S.L."/>
            <person name="Kruys A."/>
            <person name="Hutchinson M.I."/>
            <person name="Powell A.J."/>
            <person name="Barry K."/>
            <person name="Miller A.N."/>
            <person name="Grigoriev I.V."/>
            <person name="Debuchy R."/>
            <person name="Gladieux P."/>
            <person name="Thoren M.H."/>
            <person name="Johannesson H."/>
        </authorList>
    </citation>
    <scope>NUCLEOTIDE SEQUENCE</scope>
    <source>
        <strain evidence="3">SMH2532-1</strain>
    </source>
</reference>
<evidence type="ECO:0000313" key="3">
    <source>
        <dbReference type="EMBL" id="KAK0649807.1"/>
    </source>
</evidence>
<protein>
    <submittedName>
        <fullName evidence="3">Heterokaryon incompatibility protein-domain-containing protein</fullName>
    </submittedName>
</protein>
<proteinExistence type="predicted"/>
<dbReference type="PROSITE" id="PS50005">
    <property type="entry name" value="TPR"/>
    <property type="match status" value="1"/>
</dbReference>
<feature type="repeat" description="TPR" evidence="1">
    <location>
        <begin position="566"/>
        <end position="599"/>
    </location>
</feature>
<gene>
    <name evidence="3" type="ORF">B0T16DRAFT_457183</name>
</gene>
<dbReference type="PANTHER" id="PTHR33112">
    <property type="entry name" value="DOMAIN PROTEIN, PUTATIVE-RELATED"/>
    <property type="match status" value="1"/>
</dbReference>
<name>A0AA40CT78_9PEZI</name>
<dbReference type="InterPro" id="IPR019734">
    <property type="entry name" value="TPR_rpt"/>
</dbReference>
<keyword evidence="1" id="KW-0802">TPR repeat</keyword>
<comment type="caution">
    <text evidence="3">The sequence shown here is derived from an EMBL/GenBank/DDBJ whole genome shotgun (WGS) entry which is preliminary data.</text>
</comment>
<evidence type="ECO:0000256" key="1">
    <source>
        <dbReference type="PROSITE-ProRule" id="PRU00339"/>
    </source>
</evidence>
<sequence length="664" mass="75932">MPPESPKPFPDMMVKKLLAKTEPEECATHVRRWMSRCISHYKLCLPEAPSYIPKRIIDVGTLASTVVKLIETNGDIERYVCLGHCWGQTRPACITKTTTLARNKHGIAWELLPATFQDAVDFTRRLQLRFLWIDSICIIQDSPDDWQRQSALMADIYGGAYITLCATTSAGDEEGLHLSPIPPFAPHELKAEGPDNKEYDVYVETHPKQGHVDWERRNVEHNLQHSSLMTRGWTFQERLLSPRLVHFGRGEVMWECSELVTCQCFDQAVVALIASEWNRDRCYDFGEDWQTAYSVIPYVSKLAEHFEAQKPKLTLASLRNFIDLITRASIHLKECGNWDRSLSLAHLALKVVQEREFEMGEQYADILMTLSSTYHCIGERARGLQYAQAHFTQRILVEDGKSPVERDDALRAMAYTELSLARLANGEYEEAITLAVQGRILLEETADFIEDVCWPHWADYYHAWSLIGLDKVEEARPIVEDMLEWRRQNVKSHATESIKYAAPFLDALKNALLTNPTFPLHREAYAVQILATVNEKTGRIPEAILNWELALFLYGKTRNDSSFRANQARVKLGEHYGKQGKVKAAREMFNTALQYFPGVKYHKAERARTLFKQGEFLSSAGDLAGAGEARREAEAIFFEIRPEQGRDEPLVLDDFDDIVMIMSR</sequence>
<evidence type="ECO:0000313" key="4">
    <source>
        <dbReference type="Proteomes" id="UP001174936"/>
    </source>
</evidence>
<dbReference type="AlphaFoldDB" id="A0AA40CT78"/>
<dbReference type="EMBL" id="JAULSV010000003">
    <property type="protein sequence ID" value="KAK0649807.1"/>
    <property type="molecule type" value="Genomic_DNA"/>
</dbReference>
<evidence type="ECO:0000259" key="2">
    <source>
        <dbReference type="Pfam" id="PF06985"/>
    </source>
</evidence>
<dbReference type="PANTHER" id="PTHR33112:SF9">
    <property type="entry name" value="HETEROKARYON INCOMPATIBILITY DOMAIN-CONTAINING PROTEIN"/>
    <property type="match status" value="1"/>
</dbReference>
<dbReference type="Proteomes" id="UP001174936">
    <property type="component" value="Unassembled WGS sequence"/>
</dbReference>
<dbReference type="InterPro" id="IPR011990">
    <property type="entry name" value="TPR-like_helical_dom_sf"/>
</dbReference>
<accession>A0AA40CT78</accession>
<dbReference type="Pfam" id="PF06985">
    <property type="entry name" value="HET"/>
    <property type="match status" value="1"/>
</dbReference>
<organism evidence="3 4">
    <name type="scientific">Cercophora newfieldiana</name>
    <dbReference type="NCBI Taxonomy" id="92897"/>
    <lineage>
        <taxon>Eukaryota</taxon>
        <taxon>Fungi</taxon>
        <taxon>Dikarya</taxon>
        <taxon>Ascomycota</taxon>
        <taxon>Pezizomycotina</taxon>
        <taxon>Sordariomycetes</taxon>
        <taxon>Sordariomycetidae</taxon>
        <taxon>Sordariales</taxon>
        <taxon>Lasiosphaeriaceae</taxon>
        <taxon>Cercophora</taxon>
    </lineage>
</organism>
<feature type="domain" description="Heterokaryon incompatibility" evidence="2">
    <location>
        <begin position="79"/>
        <end position="237"/>
    </location>
</feature>